<dbReference type="GO" id="GO:0006935">
    <property type="term" value="P:chemotaxis"/>
    <property type="evidence" value="ECO:0007669"/>
    <property type="project" value="InterPro"/>
</dbReference>
<dbReference type="InterPro" id="IPR004090">
    <property type="entry name" value="Chemotax_Me-accpt_rcpt"/>
</dbReference>
<dbReference type="SMART" id="SM00283">
    <property type="entry name" value="MA"/>
    <property type="match status" value="1"/>
</dbReference>
<reference evidence="7" key="1">
    <citation type="journal article" date="2020" name="mSystems">
        <title>Genome- and Community-Level Interaction Insights into Carbon Utilization and Element Cycling Functions of Hydrothermarchaeota in Hydrothermal Sediment.</title>
        <authorList>
            <person name="Zhou Z."/>
            <person name="Liu Y."/>
            <person name="Xu W."/>
            <person name="Pan J."/>
            <person name="Luo Z.H."/>
            <person name="Li M."/>
        </authorList>
    </citation>
    <scope>NUCLEOTIDE SEQUENCE [LARGE SCALE GENOMIC DNA]</scope>
    <source>
        <strain evidence="7">HyVt-533</strain>
    </source>
</reference>
<dbReference type="Gene3D" id="3.30.450.20">
    <property type="entry name" value="PAS domain"/>
    <property type="match status" value="1"/>
</dbReference>
<dbReference type="PROSITE" id="PS50885">
    <property type="entry name" value="HAMP"/>
    <property type="match status" value="1"/>
</dbReference>
<proteinExistence type="inferred from homology"/>
<protein>
    <submittedName>
        <fullName evidence="7">Methyl-accepting chemotaxis protein</fullName>
    </submittedName>
</protein>
<evidence type="ECO:0000259" key="6">
    <source>
        <dbReference type="PROSITE" id="PS50885"/>
    </source>
</evidence>
<dbReference type="SUPFAM" id="SSF103190">
    <property type="entry name" value="Sensory domain-like"/>
    <property type="match status" value="1"/>
</dbReference>
<feature type="non-terminal residue" evidence="7">
    <location>
        <position position="1"/>
    </location>
</feature>
<dbReference type="GO" id="GO:0007165">
    <property type="term" value="P:signal transduction"/>
    <property type="evidence" value="ECO:0007669"/>
    <property type="project" value="UniProtKB-KW"/>
</dbReference>
<dbReference type="SMART" id="SM00304">
    <property type="entry name" value="HAMP"/>
    <property type="match status" value="1"/>
</dbReference>
<name>A0A7V5U1Q1_9BACT</name>
<feature type="domain" description="HAMP" evidence="6">
    <location>
        <begin position="259"/>
        <end position="311"/>
    </location>
</feature>
<evidence type="ECO:0000256" key="1">
    <source>
        <dbReference type="ARBA" id="ARBA00023224"/>
    </source>
</evidence>
<dbReference type="InterPro" id="IPR029150">
    <property type="entry name" value="dCache_3"/>
</dbReference>
<evidence type="ECO:0000256" key="2">
    <source>
        <dbReference type="ARBA" id="ARBA00029447"/>
    </source>
</evidence>
<dbReference type="Proteomes" id="UP000886101">
    <property type="component" value="Unassembled WGS sequence"/>
</dbReference>
<dbReference type="PRINTS" id="PR00260">
    <property type="entry name" value="CHEMTRNSDUCR"/>
</dbReference>
<dbReference type="PANTHER" id="PTHR32089:SF112">
    <property type="entry name" value="LYSOZYME-LIKE PROTEIN-RELATED"/>
    <property type="match status" value="1"/>
</dbReference>
<evidence type="ECO:0000256" key="3">
    <source>
        <dbReference type="PROSITE-ProRule" id="PRU00284"/>
    </source>
</evidence>
<dbReference type="InterPro" id="IPR004089">
    <property type="entry name" value="MCPsignal_dom"/>
</dbReference>
<dbReference type="SUPFAM" id="SSF58104">
    <property type="entry name" value="Methyl-accepting chemotaxis protein (MCP) signaling domain"/>
    <property type="match status" value="1"/>
</dbReference>
<evidence type="ECO:0000256" key="4">
    <source>
        <dbReference type="SAM" id="Phobius"/>
    </source>
</evidence>
<dbReference type="InterPro" id="IPR003660">
    <property type="entry name" value="HAMP_dom"/>
</dbReference>
<dbReference type="EMBL" id="DROK01000025">
    <property type="protein sequence ID" value="HHI96377.1"/>
    <property type="molecule type" value="Genomic_DNA"/>
</dbReference>
<dbReference type="PROSITE" id="PS50111">
    <property type="entry name" value="CHEMOTAXIS_TRANSDUC_2"/>
    <property type="match status" value="1"/>
</dbReference>
<evidence type="ECO:0000259" key="5">
    <source>
        <dbReference type="PROSITE" id="PS50111"/>
    </source>
</evidence>
<dbReference type="AlphaFoldDB" id="A0A7V5U1Q1"/>
<dbReference type="Pfam" id="PF00015">
    <property type="entry name" value="MCPsignal"/>
    <property type="match status" value="1"/>
</dbReference>
<sequence length="574" mass="63951">DHMGKQYLATALVIAEEEITKKALRENNREILLPHAKTIWNKINQYSPEPLKIHYHRPPGFSFLRIWKPQKFGDDLRSFRHTVVNVQQSGVPVSGIEAGRAGLAIRGVAPVIDADGTVLGSVEVFSSINAYAKQIVKPGKKDVAIFRKELVKTFANKGILKIGPYTLIFSSQKELFKPTFNEVFLTKAEEKITYLKEGNILYLAGPIFDYSGKPTGVWISALNLADFVQLQRSIIYRNIGFAIALALVAALLLYWNTRNYILMPLKNCLNMVEEVARGNLNVKTEVKHKDEIGRLAEKLNKMTENLRKLVLHINEGAKSIESSEKEIALTSSRMVKVSQEAKDKLDLLINSSEENKARVSQLASANEEITTTVQNVSQDVGETVNLLQQVTEQVENATTVISQLNDHFAKIEEVVAFISQIADQTNLLALNATIEAARAGEAGKGFAVVANEVKELAKQTANATEKITKTIQDLRYLVENSVHAIHKVDELVIPLKERSENVAAAMEQTFQATQEISEQGQNVLNSTSECYCHLEEIGKVINEVIKAAEISEETAKKLDHLSRRLQEAVAKFRI</sequence>
<keyword evidence="4" id="KW-0472">Membrane</keyword>
<dbReference type="Pfam" id="PF00672">
    <property type="entry name" value="HAMP"/>
    <property type="match status" value="1"/>
</dbReference>
<dbReference type="CDD" id="cd06225">
    <property type="entry name" value="HAMP"/>
    <property type="match status" value="1"/>
</dbReference>
<keyword evidence="4" id="KW-0812">Transmembrane</keyword>
<dbReference type="InterPro" id="IPR029151">
    <property type="entry name" value="Sensor-like_sf"/>
</dbReference>
<comment type="similarity">
    <text evidence="2">Belongs to the methyl-accepting chemotaxis (MCP) protein family.</text>
</comment>
<keyword evidence="1 3" id="KW-0807">Transducer</keyword>
<gene>
    <name evidence="7" type="ORF">ENJ96_00820</name>
</gene>
<dbReference type="GO" id="GO:0004888">
    <property type="term" value="F:transmembrane signaling receptor activity"/>
    <property type="evidence" value="ECO:0007669"/>
    <property type="project" value="InterPro"/>
</dbReference>
<dbReference type="Gene3D" id="1.10.287.950">
    <property type="entry name" value="Methyl-accepting chemotaxis protein"/>
    <property type="match status" value="1"/>
</dbReference>
<organism evidence="7">
    <name type="scientific">Thermodesulfatator atlanticus</name>
    <dbReference type="NCBI Taxonomy" id="501497"/>
    <lineage>
        <taxon>Bacteria</taxon>
        <taxon>Pseudomonadati</taxon>
        <taxon>Thermodesulfobacteriota</taxon>
        <taxon>Thermodesulfobacteria</taxon>
        <taxon>Thermodesulfobacteriales</taxon>
        <taxon>Thermodesulfatatoraceae</taxon>
        <taxon>Thermodesulfatator</taxon>
    </lineage>
</organism>
<dbReference type="GO" id="GO:0016020">
    <property type="term" value="C:membrane"/>
    <property type="evidence" value="ECO:0007669"/>
    <property type="project" value="InterPro"/>
</dbReference>
<comment type="caution">
    <text evidence="7">The sequence shown here is derived from an EMBL/GenBank/DDBJ whole genome shotgun (WGS) entry which is preliminary data.</text>
</comment>
<evidence type="ECO:0000313" key="7">
    <source>
        <dbReference type="EMBL" id="HHI96377.1"/>
    </source>
</evidence>
<accession>A0A7V5U1Q1</accession>
<keyword evidence="4" id="KW-1133">Transmembrane helix</keyword>
<feature type="domain" description="Methyl-accepting transducer" evidence="5">
    <location>
        <begin position="316"/>
        <end position="545"/>
    </location>
</feature>
<feature type="transmembrane region" description="Helical" evidence="4">
    <location>
        <begin position="234"/>
        <end position="255"/>
    </location>
</feature>
<dbReference type="CDD" id="cd11386">
    <property type="entry name" value="MCP_signal"/>
    <property type="match status" value="1"/>
</dbReference>
<dbReference type="PANTHER" id="PTHR32089">
    <property type="entry name" value="METHYL-ACCEPTING CHEMOTAXIS PROTEIN MCPB"/>
    <property type="match status" value="1"/>
</dbReference>
<dbReference type="Pfam" id="PF14827">
    <property type="entry name" value="dCache_3"/>
    <property type="match status" value="1"/>
</dbReference>